<evidence type="ECO:0000313" key="10">
    <source>
        <dbReference type="Proteomes" id="UP000887572"/>
    </source>
</evidence>
<dbReference type="SUPFAM" id="SSF52833">
    <property type="entry name" value="Thioredoxin-like"/>
    <property type="match status" value="1"/>
</dbReference>
<evidence type="ECO:0000256" key="6">
    <source>
        <dbReference type="PIRNR" id="PIRNR000239"/>
    </source>
</evidence>
<evidence type="ECO:0000259" key="9">
    <source>
        <dbReference type="PROSITE" id="PS51352"/>
    </source>
</evidence>
<name>A0A914HA84_GLORO</name>
<evidence type="ECO:0000256" key="1">
    <source>
        <dbReference type="ARBA" id="ARBA00022559"/>
    </source>
</evidence>
<evidence type="ECO:0000256" key="4">
    <source>
        <dbReference type="ARBA" id="ARBA00023284"/>
    </source>
</evidence>
<dbReference type="PIRSF" id="PIRSF000239">
    <property type="entry name" value="AHPC"/>
    <property type="match status" value="1"/>
</dbReference>
<evidence type="ECO:0000256" key="2">
    <source>
        <dbReference type="ARBA" id="ARBA00022862"/>
    </source>
</evidence>
<dbReference type="InterPro" id="IPR045020">
    <property type="entry name" value="PRX_1cys"/>
</dbReference>
<keyword evidence="10" id="KW-1185">Reference proteome</keyword>
<dbReference type="PANTHER" id="PTHR43503:SF4">
    <property type="entry name" value="PEROXIREDOXIN-6"/>
    <property type="match status" value="1"/>
</dbReference>
<dbReference type="GO" id="GO:0005829">
    <property type="term" value="C:cytosol"/>
    <property type="evidence" value="ECO:0007669"/>
    <property type="project" value="TreeGrafter"/>
</dbReference>
<dbReference type="Pfam" id="PF00578">
    <property type="entry name" value="AhpC-TSA"/>
    <property type="match status" value="1"/>
</dbReference>
<dbReference type="InterPro" id="IPR013766">
    <property type="entry name" value="Thioredoxin_domain"/>
</dbReference>
<feature type="domain" description="Thioredoxin" evidence="9">
    <location>
        <begin position="1"/>
        <end position="181"/>
    </location>
</feature>
<accession>A0A914HA84</accession>
<evidence type="ECO:0000256" key="5">
    <source>
        <dbReference type="ARBA" id="ARBA00025719"/>
    </source>
</evidence>
<dbReference type="Gene3D" id="3.40.30.10">
    <property type="entry name" value="Glutaredoxin"/>
    <property type="match status" value="1"/>
</dbReference>
<feature type="region of interest" description="Disordered" evidence="8">
    <location>
        <begin position="219"/>
        <end position="247"/>
    </location>
</feature>
<dbReference type="CDD" id="cd03016">
    <property type="entry name" value="PRX_1cys"/>
    <property type="match status" value="1"/>
</dbReference>
<dbReference type="InterPro" id="IPR000866">
    <property type="entry name" value="AhpC/TSA"/>
</dbReference>
<evidence type="ECO:0000256" key="7">
    <source>
        <dbReference type="PIRSR" id="PIRSR000239-1"/>
    </source>
</evidence>
<dbReference type="PROSITE" id="PS51352">
    <property type="entry name" value="THIOREDOXIN_2"/>
    <property type="match status" value="1"/>
</dbReference>
<dbReference type="WBParaSite" id="Gr19_v10_g15656.t1">
    <property type="protein sequence ID" value="Gr19_v10_g15656.t1"/>
    <property type="gene ID" value="Gr19_v10_g15656"/>
</dbReference>
<reference evidence="11" key="1">
    <citation type="submission" date="2022-11" db="UniProtKB">
        <authorList>
            <consortium name="WormBaseParasite"/>
        </authorList>
    </citation>
    <scope>IDENTIFICATION</scope>
</reference>
<keyword evidence="2 6" id="KW-0049">Antioxidant</keyword>
<protein>
    <submittedName>
        <fullName evidence="11">Thioredoxin domain-containing protein</fullName>
    </submittedName>
</protein>
<feature type="active site" description="Cysteine sulfenic acid (-SOH) intermediate; for peroxidase activity" evidence="7">
    <location>
        <position position="45"/>
    </location>
</feature>
<evidence type="ECO:0000256" key="8">
    <source>
        <dbReference type="SAM" id="MobiDB-lite"/>
    </source>
</evidence>
<dbReference type="Gene3D" id="3.30.1020.10">
    <property type="entry name" value="Antioxidant, Horf6, Chain A, domain2"/>
    <property type="match status" value="1"/>
</dbReference>
<dbReference type="InterPro" id="IPR019479">
    <property type="entry name" value="Peroxiredoxin_C"/>
</dbReference>
<dbReference type="GO" id="GO:0005739">
    <property type="term" value="C:mitochondrion"/>
    <property type="evidence" value="ECO:0007669"/>
    <property type="project" value="TreeGrafter"/>
</dbReference>
<dbReference type="InterPro" id="IPR036249">
    <property type="entry name" value="Thioredoxin-like_sf"/>
</dbReference>
<keyword evidence="1 6" id="KW-0575">Peroxidase</keyword>
<dbReference type="PANTHER" id="PTHR43503">
    <property type="entry name" value="MCG48959-RELATED"/>
    <property type="match status" value="1"/>
</dbReference>
<dbReference type="AlphaFoldDB" id="A0A914HA84"/>
<proteinExistence type="inferred from homology"/>
<keyword evidence="4 6" id="KW-0676">Redox-active center</keyword>
<evidence type="ECO:0000256" key="3">
    <source>
        <dbReference type="ARBA" id="ARBA00023002"/>
    </source>
</evidence>
<dbReference type="GO" id="GO:0051920">
    <property type="term" value="F:peroxiredoxin activity"/>
    <property type="evidence" value="ECO:0007669"/>
    <property type="project" value="InterPro"/>
</dbReference>
<dbReference type="InterPro" id="IPR024706">
    <property type="entry name" value="Peroxiredoxin_AhpC-typ"/>
</dbReference>
<dbReference type="Pfam" id="PF10417">
    <property type="entry name" value="1-cysPrx_C"/>
    <property type="match status" value="1"/>
</dbReference>
<feature type="compositionally biased region" description="Basic and acidic residues" evidence="8">
    <location>
        <begin position="235"/>
        <end position="247"/>
    </location>
</feature>
<keyword evidence="3 6" id="KW-0560">Oxidoreductase</keyword>
<comment type="function">
    <text evidence="6">Thiol-specific peroxidase that catalyzes the reduction of hydrogen peroxide and organic hydroperoxides to water and alcohols, respectively.</text>
</comment>
<evidence type="ECO:0000313" key="11">
    <source>
        <dbReference type="WBParaSite" id="Gr19_v10_g15656.t1"/>
    </source>
</evidence>
<comment type="similarity">
    <text evidence="5">Belongs to the peroxiredoxin family. Prx6 subfamily.</text>
</comment>
<dbReference type="GO" id="GO:0045454">
    <property type="term" value="P:cell redox homeostasis"/>
    <property type="evidence" value="ECO:0007669"/>
    <property type="project" value="TreeGrafter"/>
</dbReference>
<organism evidence="10 11">
    <name type="scientific">Globodera rostochiensis</name>
    <name type="common">Golden nematode worm</name>
    <name type="synonym">Heterodera rostochiensis</name>
    <dbReference type="NCBI Taxonomy" id="31243"/>
    <lineage>
        <taxon>Eukaryota</taxon>
        <taxon>Metazoa</taxon>
        <taxon>Ecdysozoa</taxon>
        <taxon>Nematoda</taxon>
        <taxon>Chromadorea</taxon>
        <taxon>Rhabditida</taxon>
        <taxon>Tylenchina</taxon>
        <taxon>Tylenchomorpha</taxon>
        <taxon>Tylenchoidea</taxon>
        <taxon>Heteroderidae</taxon>
        <taxon>Heteroderinae</taxon>
        <taxon>Globodera</taxon>
    </lineage>
</organism>
<sequence>MLLGEQFPDFAAETSNGKMDSFHQWIGADSWAVLFSHPADFTPVCTTELARAAQLATEFAKRRVKMIALSCDTAETHRQWTEDIAAYANGNVLTGEGSGGAPRIKPGADFPFPIIADNERVLATKFGMVDPLNDDAAGVPLTVRAVFIVDPEKRLRLSILYPASTGRNFDEILRVIDSLQLSDNFMVATPEGWKSGSACMVEPRVSDAKAVEMFGGTRGGVGRTELPSGKGYLRTVDDPRGKVPSDQ</sequence>
<dbReference type="Proteomes" id="UP000887572">
    <property type="component" value="Unplaced"/>
</dbReference>
<dbReference type="FunFam" id="3.40.30.10:FF:000011">
    <property type="entry name" value="Peroxiredoxin PRX1"/>
    <property type="match status" value="1"/>
</dbReference>